<name>A0AAJ0C995_9PEZI</name>
<sequence length="267" mass="29806">MLPSPLARILESQSWIVTQIHLRAASSLKNHPPCRLWSIPYNPHETPQKTSDIAILRLARRPDPINLPFLRRTVHTYYLDSIALDLLAFLLNCSADISKPSIPFAFALELRPFPFLRRFSFPWLLAYNISQISASFSSGSLDNSSFISHLTGKQETTSFFFYYHSGNPPCTPSTPRTNHPASPHQCALVTSKRNNRWHHSVSTSLLFGIWGSAPAPAQTILQDRQDSARTRDGSNSKLTFFPSPSSDSAGSESCQIRFPPLEQAAAV</sequence>
<feature type="compositionally biased region" description="Low complexity" evidence="1">
    <location>
        <begin position="243"/>
        <end position="253"/>
    </location>
</feature>
<dbReference type="EMBL" id="MU838998">
    <property type="protein sequence ID" value="KAK1771887.1"/>
    <property type="molecule type" value="Genomic_DNA"/>
</dbReference>
<evidence type="ECO:0000313" key="3">
    <source>
        <dbReference type="Proteomes" id="UP001244011"/>
    </source>
</evidence>
<proteinExistence type="predicted"/>
<dbReference type="RefSeq" id="XP_060288100.1">
    <property type="nucleotide sequence ID" value="XM_060426782.1"/>
</dbReference>
<feature type="region of interest" description="Disordered" evidence="1">
    <location>
        <begin position="223"/>
        <end position="257"/>
    </location>
</feature>
<dbReference type="GeneID" id="85309969"/>
<reference evidence="2" key="1">
    <citation type="submission" date="2023-06" db="EMBL/GenBank/DDBJ databases">
        <title>Genome-scale phylogeny and comparative genomics of the fungal order Sordariales.</title>
        <authorList>
            <consortium name="Lawrence Berkeley National Laboratory"/>
            <person name="Hensen N."/>
            <person name="Bonometti L."/>
            <person name="Westerberg I."/>
            <person name="Brannstrom I.O."/>
            <person name="Guillou S."/>
            <person name="Cros-Aarteil S."/>
            <person name="Calhoun S."/>
            <person name="Haridas S."/>
            <person name="Kuo A."/>
            <person name="Mondo S."/>
            <person name="Pangilinan J."/>
            <person name="Riley R."/>
            <person name="Labutti K."/>
            <person name="Andreopoulos B."/>
            <person name="Lipzen A."/>
            <person name="Chen C."/>
            <person name="Yanf M."/>
            <person name="Daum C."/>
            <person name="Ng V."/>
            <person name="Clum A."/>
            <person name="Steindorff A."/>
            <person name="Ohm R."/>
            <person name="Martin F."/>
            <person name="Silar P."/>
            <person name="Natvig D."/>
            <person name="Lalanne C."/>
            <person name="Gautier V."/>
            <person name="Ament-Velasquez S.L."/>
            <person name="Kruys A."/>
            <person name="Hutchinson M.I."/>
            <person name="Powell A.J."/>
            <person name="Barry K."/>
            <person name="Miller A.N."/>
            <person name="Grigoriev I.V."/>
            <person name="Debuchy R."/>
            <person name="Gladieux P."/>
            <person name="Thoren M.H."/>
            <person name="Johannesson H."/>
        </authorList>
    </citation>
    <scope>NUCLEOTIDE SEQUENCE</scope>
    <source>
        <strain evidence="2">8032-3</strain>
    </source>
</reference>
<organism evidence="2 3">
    <name type="scientific">Phialemonium atrogriseum</name>
    <dbReference type="NCBI Taxonomy" id="1093897"/>
    <lineage>
        <taxon>Eukaryota</taxon>
        <taxon>Fungi</taxon>
        <taxon>Dikarya</taxon>
        <taxon>Ascomycota</taxon>
        <taxon>Pezizomycotina</taxon>
        <taxon>Sordariomycetes</taxon>
        <taxon>Sordariomycetidae</taxon>
        <taxon>Cephalothecales</taxon>
        <taxon>Cephalothecaceae</taxon>
        <taxon>Phialemonium</taxon>
    </lineage>
</organism>
<dbReference type="Proteomes" id="UP001244011">
    <property type="component" value="Unassembled WGS sequence"/>
</dbReference>
<evidence type="ECO:0000256" key="1">
    <source>
        <dbReference type="SAM" id="MobiDB-lite"/>
    </source>
</evidence>
<feature type="compositionally biased region" description="Basic and acidic residues" evidence="1">
    <location>
        <begin position="223"/>
        <end position="234"/>
    </location>
</feature>
<protein>
    <submittedName>
        <fullName evidence="2">Uncharacterized protein</fullName>
    </submittedName>
</protein>
<gene>
    <name evidence="2" type="ORF">QBC33DRAFT_525110</name>
</gene>
<keyword evidence="3" id="KW-1185">Reference proteome</keyword>
<dbReference type="AlphaFoldDB" id="A0AAJ0C995"/>
<comment type="caution">
    <text evidence="2">The sequence shown here is derived from an EMBL/GenBank/DDBJ whole genome shotgun (WGS) entry which is preliminary data.</text>
</comment>
<evidence type="ECO:0000313" key="2">
    <source>
        <dbReference type="EMBL" id="KAK1771887.1"/>
    </source>
</evidence>
<accession>A0AAJ0C995</accession>